<gene>
    <name evidence="1" type="ORF">NUW54_g9633</name>
</gene>
<dbReference type="EMBL" id="JANSHE010003275">
    <property type="protein sequence ID" value="KAJ2986783.1"/>
    <property type="molecule type" value="Genomic_DNA"/>
</dbReference>
<reference evidence="1" key="1">
    <citation type="submission" date="2022-08" db="EMBL/GenBank/DDBJ databases">
        <title>Genome Sequence of Pycnoporus sanguineus.</title>
        <authorList>
            <person name="Buettner E."/>
        </authorList>
    </citation>
    <scope>NUCLEOTIDE SEQUENCE</scope>
    <source>
        <strain evidence="1">CG-C14</strain>
    </source>
</reference>
<organism evidence="1 2">
    <name type="scientific">Trametes sanguinea</name>
    <dbReference type="NCBI Taxonomy" id="158606"/>
    <lineage>
        <taxon>Eukaryota</taxon>
        <taxon>Fungi</taxon>
        <taxon>Dikarya</taxon>
        <taxon>Basidiomycota</taxon>
        <taxon>Agaricomycotina</taxon>
        <taxon>Agaricomycetes</taxon>
        <taxon>Polyporales</taxon>
        <taxon>Polyporaceae</taxon>
        <taxon>Trametes</taxon>
    </lineage>
</organism>
<evidence type="ECO:0000313" key="2">
    <source>
        <dbReference type="Proteomes" id="UP001144978"/>
    </source>
</evidence>
<protein>
    <submittedName>
        <fullName evidence="1">Uncharacterized protein</fullName>
    </submittedName>
</protein>
<sequence length="402" mass="44129">MVCTGRSSRNAGPSGPGRYTQLLTRSGNTAEEALFPDVRRALGLIRNLPIFALFLSTVGKLEQFSPPPQLDSSERIFRSTLVPFPPIVWTPVDVLAARITNDKVWTLREVASTHHIAHLGRPLFAAMYDAALAEGDQEVHTWIVKFALQKLLKALDPETLSLQQALACIAVRIPIEFNPAPLTPPDGNDADVERNLVADHMRLLLAVARRGAGVRMISSRWSDGAMNSVLHHQGWNPLLATMHYLGTSLLDLGERGEIATAFLLLYARDRATTFPHQPPYPGSSSDDHGLDPMYDGASKRRIVTVNQFLEALLGKERFGACAASVPRAYHTLESAAIPLATAFRDGHIYFNHFIKVNSYEMVNQQYLHLAISRGAAIICANGQTGIDIVVPILIGTSCTRTR</sequence>
<name>A0ACC1P4I4_9APHY</name>
<accession>A0ACC1P4I4</accession>
<proteinExistence type="predicted"/>
<keyword evidence="2" id="KW-1185">Reference proteome</keyword>
<comment type="caution">
    <text evidence="1">The sequence shown here is derived from an EMBL/GenBank/DDBJ whole genome shotgun (WGS) entry which is preliminary data.</text>
</comment>
<evidence type="ECO:0000313" key="1">
    <source>
        <dbReference type="EMBL" id="KAJ2986783.1"/>
    </source>
</evidence>
<dbReference type="Proteomes" id="UP001144978">
    <property type="component" value="Unassembled WGS sequence"/>
</dbReference>